<feature type="domain" description="CsbD-like" evidence="4">
    <location>
        <begin position="3"/>
        <end position="50"/>
    </location>
</feature>
<evidence type="ECO:0000259" key="4">
    <source>
        <dbReference type="Pfam" id="PF05532"/>
    </source>
</evidence>
<dbReference type="Gene3D" id="1.10.1470.10">
    <property type="entry name" value="YjbJ"/>
    <property type="match status" value="1"/>
</dbReference>
<name>A0A1W6Z115_9BORD</name>
<dbReference type="AlphaFoldDB" id="A0A1W6Z115"/>
<feature type="domain" description="DUF883" evidence="5">
    <location>
        <begin position="54"/>
        <end position="82"/>
    </location>
</feature>
<comment type="similarity">
    <text evidence="1">Belongs to the UPF0337 (CsbD) family.</text>
</comment>
<evidence type="ECO:0000256" key="3">
    <source>
        <dbReference type="SAM" id="Phobius"/>
    </source>
</evidence>
<dbReference type="InterPro" id="IPR036629">
    <property type="entry name" value="YjbJ_sf"/>
</dbReference>
<dbReference type="Pfam" id="PF19029">
    <property type="entry name" value="DUF883_C"/>
    <property type="match status" value="1"/>
</dbReference>
<protein>
    <recommendedName>
        <fullName evidence="8">CsbD-like domain-containing protein</fullName>
    </recommendedName>
</protein>
<organism evidence="6 7">
    <name type="scientific">Bordetella genomosp. 9</name>
    <dbReference type="NCBI Taxonomy" id="1416803"/>
    <lineage>
        <taxon>Bacteria</taxon>
        <taxon>Pseudomonadati</taxon>
        <taxon>Pseudomonadota</taxon>
        <taxon>Betaproteobacteria</taxon>
        <taxon>Burkholderiales</taxon>
        <taxon>Alcaligenaceae</taxon>
        <taxon>Bordetella</taxon>
    </lineage>
</organism>
<dbReference type="PANTHER" id="PTHR34977">
    <property type="entry name" value="UPF0337 PROTEIN YJBJ"/>
    <property type="match status" value="1"/>
</dbReference>
<feature type="transmembrane region" description="Helical" evidence="3">
    <location>
        <begin position="61"/>
        <end position="79"/>
    </location>
</feature>
<dbReference type="OrthoDB" id="8637255at2"/>
<keyword evidence="7" id="KW-1185">Reference proteome</keyword>
<evidence type="ECO:0000313" key="6">
    <source>
        <dbReference type="EMBL" id="ARP87045.1"/>
    </source>
</evidence>
<dbReference type="Proteomes" id="UP000194139">
    <property type="component" value="Chromosome"/>
</dbReference>
<keyword evidence="3" id="KW-0812">Transmembrane</keyword>
<dbReference type="PANTHER" id="PTHR34977:SF1">
    <property type="entry name" value="UPF0337 PROTEIN YJBJ"/>
    <property type="match status" value="1"/>
</dbReference>
<keyword evidence="3" id="KW-1133">Transmembrane helix</keyword>
<dbReference type="InterPro" id="IPR043605">
    <property type="entry name" value="DUF883_C"/>
</dbReference>
<evidence type="ECO:0008006" key="8">
    <source>
        <dbReference type="Google" id="ProtNLM"/>
    </source>
</evidence>
<sequence length="82" mass="8707">MMEKTEGTVQKWAGKAQDAVGEMTGDAGTQLEGKARELAGRTQQSYGELLNMVRDCASERPFATVAVAVGAGFLLGALMSRR</sequence>
<evidence type="ECO:0000313" key="7">
    <source>
        <dbReference type="Proteomes" id="UP000194139"/>
    </source>
</evidence>
<reference evidence="6 7" key="1">
    <citation type="submission" date="2017-05" db="EMBL/GenBank/DDBJ databases">
        <title>Complete and WGS of Bordetella genogroups.</title>
        <authorList>
            <person name="Spilker T."/>
            <person name="LiPuma J."/>
        </authorList>
    </citation>
    <scope>NUCLEOTIDE SEQUENCE [LARGE SCALE GENOMIC DNA]</scope>
    <source>
        <strain evidence="6 7">AU17164</strain>
    </source>
</reference>
<dbReference type="RefSeq" id="WP_086057793.1">
    <property type="nucleotide sequence ID" value="NZ_CP021109.1"/>
</dbReference>
<keyword evidence="3" id="KW-0472">Membrane</keyword>
<dbReference type="EMBL" id="CP021109">
    <property type="protein sequence ID" value="ARP87045.1"/>
    <property type="molecule type" value="Genomic_DNA"/>
</dbReference>
<accession>A0A1W6Z115</accession>
<feature type="region of interest" description="Disordered" evidence="2">
    <location>
        <begin position="1"/>
        <end position="32"/>
    </location>
</feature>
<gene>
    <name evidence="6" type="ORF">CAL13_13120</name>
</gene>
<proteinExistence type="inferred from homology"/>
<dbReference type="InterPro" id="IPR008462">
    <property type="entry name" value="CsbD"/>
</dbReference>
<evidence type="ECO:0000256" key="2">
    <source>
        <dbReference type="SAM" id="MobiDB-lite"/>
    </source>
</evidence>
<dbReference type="InterPro" id="IPR050423">
    <property type="entry name" value="UPF0337_stress_rsp"/>
</dbReference>
<evidence type="ECO:0000259" key="5">
    <source>
        <dbReference type="Pfam" id="PF19029"/>
    </source>
</evidence>
<evidence type="ECO:0000256" key="1">
    <source>
        <dbReference type="ARBA" id="ARBA00009129"/>
    </source>
</evidence>
<dbReference type="SUPFAM" id="SSF69047">
    <property type="entry name" value="Hypothetical protein YjbJ"/>
    <property type="match status" value="1"/>
</dbReference>
<dbReference type="Pfam" id="PF05532">
    <property type="entry name" value="CsbD"/>
    <property type="match status" value="1"/>
</dbReference>